<dbReference type="NCBIfam" id="TIGR02150">
    <property type="entry name" value="IPP_isom_1"/>
    <property type="match status" value="1"/>
</dbReference>
<dbReference type="InterPro" id="IPR015797">
    <property type="entry name" value="NUDIX_hydrolase-like_dom_sf"/>
</dbReference>
<dbReference type="GO" id="GO:0009240">
    <property type="term" value="P:isopentenyl diphosphate biosynthetic process"/>
    <property type="evidence" value="ECO:0007669"/>
    <property type="project" value="TreeGrafter"/>
</dbReference>
<dbReference type="HAMAP" id="MF_00202">
    <property type="entry name" value="Idi"/>
    <property type="match status" value="1"/>
</dbReference>
<comment type="catalytic activity">
    <reaction evidence="10">
        <text>isopentenyl diphosphate = dimethylallyl diphosphate</text>
        <dbReference type="Rhea" id="RHEA:23284"/>
        <dbReference type="ChEBI" id="CHEBI:57623"/>
        <dbReference type="ChEBI" id="CHEBI:128769"/>
        <dbReference type="EC" id="5.3.3.2"/>
    </reaction>
</comment>
<evidence type="ECO:0000256" key="2">
    <source>
        <dbReference type="ARBA" id="ARBA00007579"/>
    </source>
</evidence>
<keyword evidence="5 10" id="KW-0479">Metal-binding</keyword>
<comment type="cofactor">
    <cofactor evidence="10">
        <name>Mg(2+)</name>
        <dbReference type="ChEBI" id="CHEBI:18420"/>
    </cofactor>
    <text evidence="10">Binds 1 Mg(2+) ion per subunit. The magnesium ion binds only when substrate is bound.</text>
</comment>
<dbReference type="GO" id="GO:0004452">
    <property type="term" value="F:isopentenyl-diphosphate delta-isomerase activity"/>
    <property type="evidence" value="ECO:0007669"/>
    <property type="project" value="UniProtKB-UniRule"/>
</dbReference>
<dbReference type="PANTHER" id="PTHR10885:SF0">
    <property type="entry name" value="ISOPENTENYL-DIPHOSPHATE DELTA-ISOMERASE"/>
    <property type="match status" value="1"/>
</dbReference>
<dbReference type="InterPro" id="IPR056375">
    <property type="entry name" value="Idi_bact"/>
</dbReference>
<gene>
    <name evidence="10 13" type="primary">idi</name>
    <name evidence="13" type="ORF">E4T21_12415</name>
</gene>
<feature type="binding site" evidence="10">
    <location>
        <position position="67"/>
    </location>
    <ligand>
        <name>Mn(2+)</name>
        <dbReference type="ChEBI" id="CHEBI:29035"/>
    </ligand>
</feature>
<accession>A0A5C1NIK9</accession>
<dbReference type="OrthoDB" id="9809458at2"/>
<dbReference type="Pfam" id="PF00293">
    <property type="entry name" value="NUDIX"/>
    <property type="match status" value="1"/>
</dbReference>
<dbReference type="SUPFAM" id="SSF55811">
    <property type="entry name" value="Nudix"/>
    <property type="match status" value="1"/>
</dbReference>
<dbReference type="KEGG" id="hbh:E4T21_12415"/>
<dbReference type="InterPro" id="IPR011876">
    <property type="entry name" value="IsopentenylPP_isomerase_typ1"/>
</dbReference>
<name>A0A5C1NIK9_9GAMM</name>
<dbReference type="CDD" id="cd02885">
    <property type="entry name" value="NUDIX_IPP_Isomerase"/>
    <property type="match status" value="1"/>
</dbReference>
<dbReference type="NCBIfam" id="NF002995">
    <property type="entry name" value="PRK03759.1"/>
    <property type="match status" value="1"/>
</dbReference>
<evidence type="ECO:0000256" key="5">
    <source>
        <dbReference type="ARBA" id="ARBA00022723"/>
    </source>
</evidence>
<dbReference type="GO" id="GO:0050992">
    <property type="term" value="P:dimethylallyl diphosphate biosynthetic process"/>
    <property type="evidence" value="ECO:0007669"/>
    <property type="project" value="UniProtKB-UniRule"/>
</dbReference>
<dbReference type="AlphaFoldDB" id="A0A5C1NIK9"/>
<protein>
    <recommendedName>
        <fullName evidence="3 10">Isopentenyl-diphosphate Delta-isomerase</fullName>
        <shortName evidence="10">IPP isomerase</shortName>
        <ecNumber evidence="3 10">5.3.3.2</ecNumber>
    </recommendedName>
    <alternativeName>
        <fullName evidence="10">IPP:DMAPP isomerase</fullName>
    </alternativeName>
    <alternativeName>
        <fullName evidence="10">Isopentenyl pyrophosphate isomerase</fullName>
    </alternativeName>
</protein>
<dbReference type="PIRSF" id="PIRSF018427">
    <property type="entry name" value="Isopntndiph_ism"/>
    <property type="match status" value="1"/>
</dbReference>
<keyword evidence="14" id="KW-1185">Reference proteome</keyword>
<dbReference type="RefSeq" id="WP_149285317.1">
    <property type="nucleotide sequence ID" value="NZ_CP038437.2"/>
</dbReference>
<feature type="binding site" evidence="10">
    <location>
        <position position="24"/>
    </location>
    <ligand>
        <name>Mn(2+)</name>
        <dbReference type="ChEBI" id="CHEBI:29035"/>
    </ligand>
</feature>
<keyword evidence="9 10" id="KW-0413">Isomerase</keyword>
<proteinExistence type="inferred from homology"/>
<dbReference type="EC" id="5.3.3.2" evidence="3 10"/>
<comment type="pathway">
    <text evidence="1 10">Isoprenoid biosynthesis; dimethylallyl diphosphate biosynthesis; dimethylallyl diphosphate from isopentenyl diphosphate: step 1/1.</text>
</comment>
<feature type="domain" description="Nudix hydrolase" evidence="12">
    <location>
        <begin position="28"/>
        <end position="160"/>
    </location>
</feature>
<comment type="subcellular location">
    <subcellularLocation>
        <location evidence="10">Cytoplasm</location>
    </subcellularLocation>
</comment>
<keyword evidence="8 10" id="KW-0414">Isoprene biosynthesis</keyword>
<keyword evidence="6 10" id="KW-0460">Magnesium</keyword>
<dbReference type="GO" id="GO:0005737">
    <property type="term" value="C:cytoplasm"/>
    <property type="evidence" value="ECO:0007669"/>
    <property type="project" value="UniProtKB-SubCell"/>
</dbReference>
<sequence>MEEKIILIDNDDNPIGAEEKLKVHQLGLLHRAFSIFIFDSNGRLMLQRRALHKYHSAGLWTNTCCSHPRWGEATDDAATRRLREEMGFITNLLRVDSILYHAKVPGGLIEHEFDHIYIGLFDGSPKLNPDEADTWKWISISELFHEESTNPDQFTAWLTIIVRKIGKDKMEQWSRLAHSMKA</sequence>
<feature type="binding site" evidence="10">
    <location>
        <position position="30"/>
    </location>
    <ligand>
        <name>Mn(2+)</name>
        <dbReference type="ChEBI" id="CHEBI:29035"/>
    </ligand>
</feature>
<evidence type="ECO:0000256" key="4">
    <source>
        <dbReference type="ARBA" id="ARBA00022490"/>
    </source>
</evidence>
<organism evidence="13 14">
    <name type="scientific">Halomonas binhaiensis</name>
    <dbReference type="NCBI Taxonomy" id="2562282"/>
    <lineage>
        <taxon>Bacteria</taxon>
        <taxon>Pseudomonadati</taxon>
        <taxon>Pseudomonadota</taxon>
        <taxon>Gammaproteobacteria</taxon>
        <taxon>Oceanospirillales</taxon>
        <taxon>Halomonadaceae</taxon>
        <taxon>Halomonas</taxon>
    </lineage>
</organism>
<dbReference type="Gene3D" id="3.90.79.10">
    <property type="entry name" value="Nucleoside Triphosphate Pyrophosphohydrolase"/>
    <property type="match status" value="1"/>
</dbReference>
<keyword evidence="4 10" id="KW-0963">Cytoplasm</keyword>
<evidence type="ECO:0000313" key="14">
    <source>
        <dbReference type="Proteomes" id="UP000324285"/>
    </source>
</evidence>
<dbReference type="PROSITE" id="PS51462">
    <property type="entry name" value="NUDIX"/>
    <property type="match status" value="1"/>
</dbReference>
<evidence type="ECO:0000256" key="10">
    <source>
        <dbReference type="HAMAP-Rule" id="MF_00202"/>
    </source>
</evidence>
<evidence type="ECO:0000313" key="13">
    <source>
        <dbReference type="EMBL" id="QEM82258.1"/>
    </source>
</evidence>
<dbReference type="PANTHER" id="PTHR10885">
    <property type="entry name" value="ISOPENTENYL-DIPHOSPHATE DELTA-ISOMERASE"/>
    <property type="match status" value="1"/>
</dbReference>
<dbReference type="EMBL" id="CP038437">
    <property type="protein sequence ID" value="QEM82258.1"/>
    <property type="molecule type" value="Genomic_DNA"/>
</dbReference>
<evidence type="ECO:0000256" key="3">
    <source>
        <dbReference type="ARBA" id="ARBA00012057"/>
    </source>
</evidence>
<evidence type="ECO:0000259" key="12">
    <source>
        <dbReference type="PROSITE" id="PS51462"/>
    </source>
</evidence>
<evidence type="ECO:0000256" key="11">
    <source>
        <dbReference type="PIRSR" id="PIRSR018427-1"/>
    </source>
</evidence>
<evidence type="ECO:0000256" key="8">
    <source>
        <dbReference type="ARBA" id="ARBA00023229"/>
    </source>
</evidence>
<dbReference type="Proteomes" id="UP000324285">
    <property type="component" value="Chromosome"/>
</dbReference>
<evidence type="ECO:0000256" key="6">
    <source>
        <dbReference type="ARBA" id="ARBA00022842"/>
    </source>
</evidence>
<feature type="active site" evidence="10 11">
    <location>
        <position position="65"/>
    </location>
</feature>
<evidence type="ECO:0000256" key="9">
    <source>
        <dbReference type="ARBA" id="ARBA00023235"/>
    </source>
</evidence>
<feature type="binding site" evidence="10">
    <location>
        <position position="110"/>
    </location>
    <ligand>
        <name>Mn(2+)</name>
        <dbReference type="ChEBI" id="CHEBI:29035"/>
    </ligand>
</feature>
<feature type="binding site" evidence="10">
    <location>
        <position position="85"/>
    </location>
    <ligand>
        <name>Mg(2+)</name>
        <dbReference type="ChEBI" id="CHEBI:18420"/>
    </ligand>
</feature>
<comment type="function">
    <text evidence="10">Catalyzes the 1,3-allylic rearrangement of the homoallylic substrate isopentenyl (IPP) to its highly electrophilic allylic isomer, dimethylallyl diphosphate (DMAPP).</text>
</comment>
<dbReference type="InterPro" id="IPR000086">
    <property type="entry name" value="NUDIX_hydrolase_dom"/>
</dbReference>
<evidence type="ECO:0000256" key="1">
    <source>
        <dbReference type="ARBA" id="ARBA00004826"/>
    </source>
</evidence>
<comment type="similarity">
    <text evidence="2 10">Belongs to the IPP isomerase type 1 family.</text>
</comment>
<feature type="active site" evidence="10 11">
    <location>
        <position position="112"/>
    </location>
</feature>
<keyword evidence="7 10" id="KW-0464">Manganese</keyword>
<comment type="cofactor">
    <cofactor evidence="10">
        <name>Mn(2+)</name>
        <dbReference type="ChEBI" id="CHEBI:29035"/>
    </cofactor>
    <text evidence="10">Binds 1 Mn(2+) ion per subunit.</text>
</comment>
<reference evidence="13" key="1">
    <citation type="submission" date="2021-02" db="EMBL/GenBank/DDBJ databases">
        <title>Strain Y2R2, a novel species of the genus Halomonas.</title>
        <authorList>
            <person name="Huang H."/>
        </authorList>
    </citation>
    <scope>NUCLEOTIDE SEQUENCE</scope>
    <source>
        <strain evidence="13">Y2R2</strain>
    </source>
</reference>
<evidence type="ECO:0000256" key="7">
    <source>
        <dbReference type="ARBA" id="ARBA00023211"/>
    </source>
</evidence>
<dbReference type="GO" id="GO:0046872">
    <property type="term" value="F:metal ion binding"/>
    <property type="evidence" value="ECO:0007669"/>
    <property type="project" value="UniProtKB-KW"/>
</dbReference>
<dbReference type="UniPathway" id="UPA00059">
    <property type="reaction ID" value="UER00104"/>
</dbReference>
<feature type="binding site" evidence="10">
    <location>
        <position position="112"/>
    </location>
    <ligand>
        <name>Mn(2+)</name>
        <dbReference type="ChEBI" id="CHEBI:29035"/>
    </ligand>
</feature>